<reference evidence="11" key="1">
    <citation type="submission" date="2023-09" db="UniProtKB">
        <authorList>
            <consortium name="Ensembl"/>
        </authorList>
    </citation>
    <scope>IDENTIFICATION</scope>
</reference>
<dbReference type="AlphaFoldDB" id="A0A3B5B4Z1"/>
<evidence type="ECO:0000313" key="11">
    <source>
        <dbReference type="Ensembl" id="ENSSPAP00000027851.1"/>
    </source>
</evidence>
<dbReference type="PRINTS" id="PR00249">
    <property type="entry name" value="GPCRSECRETIN"/>
</dbReference>
<dbReference type="InterPro" id="IPR046338">
    <property type="entry name" value="GAIN_dom_sf"/>
</dbReference>
<evidence type="ECO:0000256" key="5">
    <source>
        <dbReference type="ARBA" id="ARBA00023136"/>
    </source>
</evidence>
<evidence type="ECO:0000256" key="7">
    <source>
        <dbReference type="ARBA" id="ARBA00023180"/>
    </source>
</evidence>
<evidence type="ECO:0000256" key="6">
    <source>
        <dbReference type="ARBA" id="ARBA00023157"/>
    </source>
</evidence>
<organism evidence="11">
    <name type="scientific">Stegastes partitus</name>
    <name type="common">bicolor damselfish</name>
    <dbReference type="NCBI Taxonomy" id="144197"/>
    <lineage>
        <taxon>Eukaryota</taxon>
        <taxon>Metazoa</taxon>
        <taxon>Chordata</taxon>
        <taxon>Craniata</taxon>
        <taxon>Vertebrata</taxon>
        <taxon>Euteleostomi</taxon>
        <taxon>Actinopterygii</taxon>
        <taxon>Neopterygii</taxon>
        <taxon>Teleostei</taxon>
        <taxon>Neoteleostei</taxon>
        <taxon>Acanthomorphata</taxon>
        <taxon>Ovalentaria</taxon>
        <taxon>Pomacentridae</taxon>
        <taxon>Stegastes</taxon>
    </lineage>
</organism>
<dbReference type="InterPro" id="IPR000832">
    <property type="entry name" value="GPCR_2_secretin-like"/>
</dbReference>
<feature type="transmembrane region" description="Helical" evidence="8">
    <location>
        <begin position="610"/>
        <end position="630"/>
    </location>
</feature>
<proteinExistence type="inferred from homology"/>
<dbReference type="FunFam" id="1.20.1070.10:FF:000058">
    <property type="entry name" value="Adhesion G protein-coupled receptor F5"/>
    <property type="match status" value="1"/>
</dbReference>
<dbReference type="GO" id="GO:0016020">
    <property type="term" value="C:membrane"/>
    <property type="evidence" value="ECO:0007669"/>
    <property type="project" value="UniProtKB-SubCell"/>
</dbReference>
<dbReference type="InterPro" id="IPR057244">
    <property type="entry name" value="GAIN_B"/>
</dbReference>
<feature type="domain" description="GAIN-B" evidence="9">
    <location>
        <begin position="200"/>
        <end position="361"/>
    </location>
</feature>
<evidence type="ECO:0000256" key="1">
    <source>
        <dbReference type="ARBA" id="ARBA00004141"/>
    </source>
</evidence>
<dbReference type="GO" id="GO:0007189">
    <property type="term" value="P:adenylate cyclase-activating G protein-coupled receptor signaling pathway"/>
    <property type="evidence" value="ECO:0007669"/>
    <property type="project" value="TreeGrafter"/>
</dbReference>
<dbReference type="GO" id="GO:0004930">
    <property type="term" value="F:G protein-coupled receptor activity"/>
    <property type="evidence" value="ECO:0007669"/>
    <property type="project" value="InterPro"/>
</dbReference>
<evidence type="ECO:0000259" key="10">
    <source>
        <dbReference type="PROSITE" id="PS50261"/>
    </source>
</evidence>
<accession>A0A3B5B4Z1</accession>
<evidence type="ECO:0000256" key="8">
    <source>
        <dbReference type="SAM" id="Phobius"/>
    </source>
</evidence>
<feature type="transmembrane region" description="Helical" evidence="8">
    <location>
        <begin position="534"/>
        <end position="558"/>
    </location>
</feature>
<dbReference type="InterPro" id="IPR000203">
    <property type="entry name" value="GPS"/>
</dbReference>
<evidence type="ECO:0000256" key="2">
    <source>
        <dbReference type="ARBA" id="ARBA00007343"/>
    </source>
</evidence>
<dbReference type="InterPro" id="IPR017981">
    <property type="entry name" value="GPCR_2-like_7TM"/>
</dbReference>
<dbReference type="STRING" id="144197.ENSSPAP00000027851"/>
<keyword evidence="7" id="KW-0325">Glycoprotein</keyword>
<dbReference type="Ensembl" id="ENSSPAT00000028306.1">
    <property type="protein sequence ID" value="ENSSPAP00000027851.1"/>
    <property type="gene ID" value="ENSSPAG00000020997.1"/>
</dbReference>
<feature type="transmembrane region" description="Helical" evidence="8">
    <location>
        <begin position="369"/>
        <end position="388"/>
    </location>
</feature>
<keyword evidence="4 8" id="KW-1133">Transmembrane helix</keyword>
<feature type="transmembrane region" description="Helical" evidence="8">
    <location>
        <begin position="487"/>
        <end position="514"/>
    </location>
</feature>
<feature type="domain" description="G-protein coupled receptors family 2 profile 2" evidence="10">
    <location>
        <begin position="367"/>
        <end position="633"/>
    </location>
</feature>
<protein>
    <recommendedName>
        <fullName evidence="12">Adhesion G protein-coupled receptor F7</fullName>
    </recommendedName>
</protein>
<dbReference type="PANTHER" id="PTHR45813:SF4">
    <property type="entry name" value="ADHESION G PROTEIN-COUPLED RECEPTOR F5"/>
    <property type="match status" value="1"/>
</dbReference>
<evidence type="ECO:0000256" key="3">
    <source>
        <dbReference type="ARBA" id="ARBA00022692"/>
    </source>
</evidence>
<evidence type="ECO:0000256" key="4">
    <source>
        <dbReference type="ARBA" id="ARBA00022989"/>
    </source>
</evidence>
<dbReference type="PROSITE" id="PS50261">
    <property type="entry name" value="G_PROTEIN_RECEP_F2_4"/>
    <property type="match status" value="1"/>
</dbReference>
<dbReference type="InterPro" id="IPR051587">
    <property type="entry name" value="Adhesion_GPCR"/>
</dbReference>
<keyword evidence="5 8" id="KW-0472">Membrane</keyword>
<dbReference type="SMART" id="SM00303">
    <property type="entry name" value="GPS"/>
    <property type="match status" value="1"/>
</dbReference>
<dbReference type="GO" id="GO:0007166">
    <property type="term" value="P:cell surface receptor signaling pathway"/>
    <property type="evidence" value="ECO:0007669"/>
    <property type="project" value="InterPro"/>
</dbReference>
<keyword evidence="6" id="KW-1015">Disulfide bond</keyword>
<comment type="subcellular location">
    <subcellularLocation>
        <location evidence="1">Membrane</location>
        <topology evidence="1">Multi-pass membrane protein</topology>
    </subcellularLocation>
</comment>
<dbReference type="Pfam" id="PF01825">
    <property type="entry name" value="GPS"/>
    <property type="match status" value="1"/>
</dbReference>
<feature type="transmembrane region" description="Helical" evidence="8">
    <location>
        <begin position="450"/>
        <end position="475"/>
    </location>
</feature>
<name>A0A3B5B4Z1_9TELE</name>
<dbReference type="Pfam" id="PF00002">
    <property type="entry name" value="7tm_2"/>
    <property type="match status" value="1"/>
</dbReference>
<comment type="similarity">
    <text evidence="2">Belongs to the G-protein coupled receptor 2 family. Adhesion G-protein coupled receptor (ADGR) subfamily.</text>
</comment>
<dbReference type="PANTHER" id="PTHR45813">
    <property type="entry name" value="IG-LIKE DOMAIN-CONTAINING PROTEIN"/>
    <property type="match status" value="1"/>
</dbReference>
<feature type="transmembrane region" description="Helical" evidence="8">
    <location>
        <begin position="409"/>
        <end position="430"/>
    </location>
</feature>
<dbReference type="Gene3D" id="2.60.220.50">
    <property type="match status" value="1"/>
</dbReference>
<sequence length="634" mass="69662">FFFCSYRPGSVIADFVVQVTEVNATEIAEANKNLPEAMESVAAVIEPVVAQVKSKFKTAACNDTQYGTGREGDRASIRCDEDQEGAKTARCQNGQWRLEQDTCIIIEIKRLLIGSQVGDSTMYPTALCMQLNTIDTTWERVGLLSYSETSLHLQDVLETVDVIIGNDAVESWAFLNANETRNASSELLGSLETLSDRLDGTFTINTERIQLNRTVFSNSFNAMLNSSVAINIPNTNFSNVFITTIVLSTLNNVMPTRNSSFDVSLFNATANETAPDNAINAAVLLVTINQTISNVTLSYNKLNESLSLNPQCVFWNFTLFDNLGAWDDEGCLFVSDINNTVTCTCNHLTSFSILMATDVPPSIREALDIITYIGVGISLASLVICLIIEGYVWKDITRNSTAFMRHVSIVNTALSLLIANICFIIGASIAKNPLEDPGEDYTVPVGPCSTATFFMHFFYLALFFWMLVSGLLLFYRTVMVFSHMSKSVMLAIGFILGYGCPLIIAVITVAVTAPGNGYIRTNEACWLNWIKTKALLAMVIPALTIAFINVLIIIVVLFKMLRRGVGDAAQTDEKHTLVVIIRCLVILTPLFGVTWSLGVGTMISPTNIGIHISFAFFNSLQGFFILVDILENNI</sequence>
<keyword evidence="3 8" id="KW-0812">Transmembrane</keyword>
<evidence type="ECO:0008006" key="12">
    <source>
        <dbReference type="Google" id="ProtNLM"/>
    </source>
</evidence>
<dbReference type="PROSITE" id="PS50221">
    <property type="entry name" value="GAIN_B"/>
    <property type="match status" value="1"/>
</dbReference>
<dbReference type="GeneTree" id="ENSGT00940000154603"/>
<dbReference type="Gene3D" id="1.20.1070.10">
    <property type="entry name" value="Rhodopsin 7-helix transmembrane proteins"/>
    <property type="match status" value="1"/>
</dbReference>
<evidence type="ECO:0000259" key="9">
    <source>
        <dbReference type="PROSITE" id="PS50221"/>
    </source>
</evidence>
<feature type="transmembrane region" description="Helical" evidence="8">
    <location>
        <begin position="579"/>
        <end position="598"/>
    </location>
</feature>